<accession>A0A8T4LDL9</accession>
<evidence type="ECO:0000256" key="1">
    <source>
        <dbReference type="SAM" id="Phobius"/>
    </source>
</evidence>
<comment type="caution">
    <text evidence="2">The sequence shown here is derived from an EMBL/GenBank/DDBJ whole genome shotgun (WGS) entry which is preliminary data.</text>
</comment>
<sequence>MRSLWIVLLFVGFLISVHASLNEPINVTFVVCHYAETCYNGIDDNCDGVIDEGCTIAPPVTPEAPSPGGGGSPLPPPVVGGYSLELQAFDAVLGDSPMINVIVKNNSNVETELALRLRLEKNGQTVFTYPVQKNKVHKGETIFVFDDWNATQAGRLYVIAELLDRDENKVLSSRAGVVTITAEFLFDIAIEDLKYVMRPGEDQNILILLHNKGQIEDDLVLTYWVEDALGRNISSQSTSLFIPSDKPLRINVQLPLPKTAPSGDYLLKAEISFGAQKASAFASFEIPLLSEYRSKVLEELNRRLKEAADLIESKKKENADTSDAERKWNDIQAQIHELTRESVTLPEEQFESNTDDLRSRLVRLLLDTHLLHPRPPILVSTYIILMVLFLFGIYTLYRFTKPYWPAAPKPQNATQKPQE</sequence>
<evidence type="ECO:0000313" key="3">
    <source>
        <dbReference type="Proteomes" id="UP000675968"/>
    </source>
</evidence>
<dbReference type="AlphaFoldDB" id="A0A8T4LDL9"/>
<reference evidence="2" key="1">
    <citation type="submission" date="2021-03" db="EMBL/GenBank/DDBJ databases">
        <authorList>
            <person name="Jaffe A."/>
        </authorList>
    </citation>
    <scope>NUCLEOTIDE SEQUENCE</scope>
    <source>
        <strain evidence="2">RIFCSPLOWO2_01_FULL_AR10_48_17</strain>
    </source>
</reference>
<keyword evidence="1" id="KW-1133">Transmembrane helix</keyword>
<protein>
    <submittedName>
        <fullName evidence="2">Uncharacterized protein</fullName>
    </submittedName>
</protein>
<dbReference type="Proteomes" id="UP000675968">
    <property type="component" value="Unassembled WGS sequence"/>
</dbReference>
<evidence type="ECO:0000313" key="2">
    <source>
        <dbReference type="EMBL" id="MBS3060986.1"/>
    </source>
</evidence>
<keyword evidence="1" id="KW-0812">Transmembrane</keyword>
<gene>
    <name evidence="2" type="ORF">J4215_00210</name>
</gene>
<organism evidence="2 3">
    <name type="scientific">Candidatus Iainarchaeum sp</name>
    <dbReference type="NCBI Taxonomy" id="3101447"/>
    <lineage>
        <taxon>Archaea</taxon>
        <taxon>Candidatus Iainarchaeota</taxon>
        <taxon>Candidatus Iainarchaeia</taxon>
        <taxon>Candidatus Iainarchaeales</taxon>
        <taxon>Candidatus Iainarchaeaceae</taxon>
        <taxon>Candidatus Iainarchaeum</taxon>
    </lineage>
</organism>
<keyword evidence="1" id="KW-0472">Membrane</keyword>
<dbReference type="EMBL" id="JAGVWC010000004">
    <property type="protein sequence ID" value="MBS3060986.1"/>
    <property type="molecule type" value="Genomic_DNA"/>
</dbReference>
<name>A0A8T4LDL9_9ARCH</name>
<feature type="transmembrane region" description="Helical" evidence="1">
    <location>
        <begin position="377"/>
        <end position="397"/>
    </location>
</feature>
<proteinExistence type="predicted"/>
<reference evidence="2" key="2">
    <citation type="submission" date="2021-05" db="EMBL/GenBank/DDBJ databases">
        <title>Protein family content uncovers lineage relationships and bacterial pathway maintenance mechanisms in DPANN archaea.</title>
        <authorList>
            <person name="Castelle C.J."/>
            <person name="Meheust R."/>
            <person name="Jaffe A.L."/>
            <person name="Seitz K."/>
            <person name="Gong X."/>
            <person name="Baker B.J."/>
            <person name="Banfield J.F."/>
        </authorList>
    </citation>
    <scope>NUCLEOTIDE SEQUENCE</scope>
    <source>
        <strain evidence="2">RIFCSPLOWO2_01_FULL_AR10_48_17</strain>
    </source>
</reference>